<feature type="domain" description="Leprecan-like alpha-helical" evidence="6">
    <location>
        <begin position="39"/>
        <end position="337"/>
    </location>
</feature>
<gene>
    <name evidence="7" type="ORF">C0J50_19436</name>
</gene>
<sequence length="423" mass="49136">GLNMAAVRVFLCAVVLVPAVRCQYEQYSADNFPHADLMPLDSAYGFALERYGARDWGESVRYLELSLRLHRLLKESEAQCSRACTGENLHDNDTGTSTSLGVIKHMLTRAACLRKCKADMPVFSKKYPKPETLEAFSTRTPYRYLQFAYYQMNNLEKAVSAAHTYLQRNPRDPLISKNINFYKSLFDIEEYLLDQEEKKHQVICTLNTQLLTTTSVLTILRKAMRSETVHFPNHTVKNVPVKNSEELAARFPATYCKIKWLFMEVMRCKVRCEEDLTPNVGGFFVEKFVATIYHYMQFAYYKLNNVIKAAPCALSYLLFDSNDQVMQQNVAYYKFHRNQWGLKEEEFKPRPEALRYFNQSRKQKELLEFAHNYLRTDDEDVVSPEESPALSSPDEEFEGVGDYEESFLADWWQEPKIKGDIGE</sequence>
<evidence type="ECO:0000256" key="3">
    <source>
        <dbReference type="ARBA" id="ARBA00023180"/>
    </source>
</evidence>
<comment type="caution">
    <text evidence="7">The sequence shown here is derived from an EMBL/GenBank/DDBJ whole genome shotgun (WGS) entry which is preliminary data.</text>
</comment>
<accession>A0AAD5FKZ8</accession>
<evidence type="ECO:0000256" key="5">
    <source>
        <dbReference type="SAM" id="SignalP"/>
    </source>
</evidence>
<dbReference type="PANTHER" id="PTHR13986:SF4">
    <property type="entry name" value="ENDOPLASMIC RETICULUM PROTEIN SC65"/>
    <property type="match status" value="1"/>
</dbReference>
<feature type="chain" id="PRO_5042099425" evidence="5">
    <location>
        <begin position="23"/>
        <end position="423"/>
    </location>
</feature>
<dbReference type="GO" id="GO:0005783">
    <property type="term" value="C:endoplasmic reticulum"/>
    <property type="evidence" value="ECO:0007669"/>
    <property type="project" value="TreeGrafter"/>
</dbReference>
<keyword evidence="3" id="KW-0325">Glycoprotein</keyword>
<evidence type="ECO:0000256" key="1">
    <source>
        <dbReference type="ARBA" id="ARBA00006487"/>
    </source>
</evidence>
<dbReference type="Gene3D" id="1.25.40.10">
    <property type="entry name" value="Tetratricopeptide repeat domain"/>
    <property type="match status" value="2"/>
</dbReference>
<dbReference type="GO" id="GO:0030199">
    <property type="term" value="P:collagen fibril organization"/>
    <property type="evidence" value="ECO:0007669"/>
    <property type="project" value="TreeGrafter"/>
</dbReference>
<feature type="non-terminal residue" evidence="7">
    <location>
        <position position="423"/>
    </location>
</feature>
<dbReference type="Pfam" id="PF23557">
    <property type="entry name" value="TPR_leprecan"/>
    <property type="match status" value="1"/>
</dbReference>
<evidence type="ECO:0000313" key="8">
    <source>
        <dbReference type="Proteomes" id="UP001205998"/>
    </source>
</evidence>
<dbReference type="EMBL" id="MU551636">
    <property type="protein sequence ID" value="KAI5621010.1"/>
    <property type="molecule type" value="Genomic_DNA"/>
</dbReference>
<comment type="similarity">
    <text evidence="1">Belongs to the leprecan family.</text>
</comment>
<name>A0AAD5FKZ8_SILAS</name>
<evidence type="ECO:0000256" key="4">
    <source>
        <dbReference type="SAM" id="MobiDB-lite"/>
    </source>
</evidence>
<protein>
    <submittedName>
        <fullName evidence="7">Synaptonemal complex protein SC65</fullName>
    </submittedName>
</protein>
<dbReference type="Proteomes" id="UP001205998">
    <property type="component" value="Unassembled WGS sequence"/>
</dbReference>
<dbReference type="InterPro" id="IPR011990">
    <property type="entry name" value="TPR-like_helical_dom_sf"/>
</dbReference>
<proteinExistence type="inferred from homology"/>
<feature type="signal peptide" evidence="5">
    <location>
        <begin position="1"/>
        <end position="22"/>
    </location>
</feature>
<dbReference type="GO" id="GO:0005518">
    <property type="term" value="F:collagen binding"/>
    <property type="evidence" value="ECO:0007669"/>
    <property type="project" value="TreeGrafter"/>
</dbReference>
<organism evidence="7 8">
    <name type="scientific">Silurus asotus</name>
    <name type="common">Amur catfish</name>
    <name type="synonym">Parasilurus asotus</name>
    <dbReference type="NCBI Taxonomy" id="30991"/>
    <lineage>
        <taxon>Eukaryota</taxon>
        <taxon>Metazoa</taxon>
        <taxon>Chordata</taxon>
        <taxon>Craniata</taxon>
        <taxon>Vertebrata</taxon>
        <taxon>Euteleostomi</taxon>
        <taxon>Actinopterygii</taxon>
        <taxon>Neopterygii</taxon>
        <taxon>Teleostei</taxon>
        <taxon>Ostariophysi</taxon>
        <taxon>Siluriformes</taxon>
        <taxon>Siluridae</taxon>
        <taxon>Silurus</taxon>
    </lineage>
</organism>
<keyword evidence="2 5" id="KW-0732">Signal</keyword>
<evidence type="ECO:0000259" key="6">
    <source>
        <dbReference type="Pfam" id="PF23557"/>
    </source>
</evidence>
<dbReference type="InterPro" id="IPR052284">
    <property type="entry name" value="Collagen_mod_leprecan"/>
</dbReference>
<dbReference type="PANTHER" id="PTHR13986">
    <property type="entry name" value="PROTEIN LYSINE HYDROXYLATION COMPLEX COMPONENT"/>
    <property type="match status" value="1"/>
</dbReference>
<feature type="region of interest" description="Disordered" evidence="4">
    <location>
        <begin position="379"/>
        <end position="399"/>
    </location>
</feature>
<evidence type="ECO:0000256" key="2">
    <source>
        <dbReference type="ARBA" id="ARBA00022729"/>
    </source>
</evidence>
<reference evidence="7" key="1">
    <citation type="submission" date="2018-07" db="EMBL/GenBank/DDBJ databases">
        <title>Comparative genomics of catfishes provides insights into carnivory and benthic adaptation.</title>
        <authorList>
            <person name="Zhang Y."/>
            <person name="Wang D."/>
            <person name="Peng Z."/>
            <person name="Zheng S."/>
            <person name="Shao F."/>
            <person name="Tao W."/>
        </authorList>
    </citation>
    <scope>NUCLEOTIDE SEQUENCE</scope>
    <source>
        <strain evidence="7">Chongqing</strain>
    </source>
</reference>
<dbReference type="InterPro" id="IPR056585">
    <property type="entry name" value="Leprecan_dom"/>
</dbReference>
<evidence type="ECO:0000313" key="7">
    <source>
        <dbReference type="EMBL" id="KAI5621010.1"/>
    </source>
</evidence>
<feature type="non-terminal residue" evidence="7">
    <location>
        <position position="1"/>
    </location>
</feature>
<dbReference type="AlphaFoldDB" id="A0AAD5FKZ8"/>
<keyword evidence="8" id="KW-1185">Reference proteome</keyword>